<evidence type="ECO:0000313" key="3">
    <source>
        <dbReference type="EMBL" id="CAD8302587.1"/>
    </source>
</evidence>
<feature type="region of interest" description="Disordered" evidence="1">
    <location>
        <begin position="132"/>
        <end position="193"/>
    </location>
</feature>
<dbReference type="Gene3D" id="2.60.40.150">
    <property type="entry name" value="C2 domain"/>
    <property type="match status" value="1"/>
</dbReference>
<keyword evidence="2" id="KW-0812">Transmembrane</keyword>
<reference evidence="3" key="1">
    <citation type="submission" date="2021-01" db="EMBL/GenBank/DDBJ databases">
        <authorList>
            <person name="Corre E."/>
            <person name="Pelletier E."/>
            <person name="Niang G."/>
            <person name="Scheremetjew M."/>
            <person name="Finn R."/>
            <person name="Kale V."/>
            <person name="Holt S."/>
            <person name="Cochrane G."/>
            <person name="Meng A."/>
            <person name="Brown T."/>
            <person name="Cohen L."/>
        </authorList>
    </citation>
    <scope>NUCLEOTIDE SEQUENCE</scope>
    <source>
        <strain evidence="3">CCMP219</strain>
    </source>
</reference>
<dbReference type="InterPro" id="IPR035892">
    <property type="entry name" value="C2_domain_sf"/>
</dbReference>
<organism evidence="3">
    <name type="scientific">Chlamydomonas euryale</name>
    <dbReference type="NCBI Taxonomy" id="1486919"/>
    <lineage>
        <taxon>Eukaryota</taxon>
        <taxon>Viridiplantae</taxon>
        <taxon>Chlorophyta</taxon>
        <taxon>core chlorophytes</taxon>
        <taxon>Chlorophyceae</taxon>
        <taxon>CS clade</taxon>
        <taxon>Chlamydomonadales</taxon>
        <taxon>Chlamydomonadaceae</taxon>
        <taxon>Chlamydomonas</taxon>
    </lineage>
</organism>
<protein>
    <recommendedName>
        <fullName evidence="4">C2 domain-containing protein</fullName>
    </recommendedName>
</protein>
<evidence type="ECO:0008006" key="4">
    <source>
        <dbReference type="Google" id="ProtNLM"/>
    </source>
</evidence>
<keyword evidence="2" id="KW-0472">Membrane</keyword>
<accession>A0A7R9VS66</accession>
<sequence length="267" mass="27143">MTSANDELKIVLREYDMLSADDELGSARVLLHRLRERGGSSHIQAPVTLPKSTKQKGYVSLVLEFIPSRAAPANQLDAYPQHAPQPQAQPQEQVAMGYPAGSTYPDMYAQYPPIGTFGGASGHSAPQIATASGALPYPGMHGGHPAQPHAMHGPASAAGAPSAHHVHSYSGPSTSSGTTHIGPPPSGYPGGGAAAGAPAMHGYGAPPPIAPVGAPLGANGQYGQPVPQYHPGKPNKPHRPMKPGLGMGLAGGLAAGLLGGLILDDVF</sequence>
<gene>
    <name evidence="3" type="ORF">CEUR00632_LOCUS16640</name>
</gene>
<keyword evidence="2" id="KW-1133">Transmembrane helix</keyword>
<feature type="compositionally biased region" description="Low complexity" evidence="1">
    <location>
        <begin position="148"/>
        <end position="181"/>
    </location>
</feature>
<dbReference type="EMBL" id="HBEC01035843">
    <property type="protein sequence ID" value="CAD8302587.1"/>
    <property type="molecule type" value="Transcribed_RNA"/>
</dbReference>
<proteinExistence type="predicted"/>
<evidence type="ECO:0000256" key="1">
    <source>
        <dbReference type="SAM" id="MobiDB-lite"/>
    </source>
</evidence>
<name>A0A7R9VS66_9CHLO</name>
<feature type="transmembrane region" description="Helical" evidence="2">
    <location>
        <begin position="244"/>
        <end position="263"/>
    </location>
</feature>
<evidence type="ECO:0000256" key="2">
    <source>
        <dbReference type="SAM" id="Phobius"/>
    </source>
</evidence>
<dbReference type="AlphaFoldDB" id="A0A7R9VS66"/>